<dbReference type="InterPro" id="IPR016193">
    <property type="entry name" value="Cytidine_deaminase-like"/>
</dbReference>
<dbReference type="Proteomes" id="UP000285326">
    <property type="component" value="Unassembled WGS sequence"/>
</dbReference>
<evidence type="ECO:0000313" key="6">
    <source>
        <dbReference type="EMBL" id="RKF79017.1"/>
    </source>
</evidence>
<dbReference type="PANTHER" id="PTHR11079:SF156">
    <property type="entry name" value="INACTIVE TRNA-SPECIFIC ADENOSINE DEAMINASE-LIKE PROTEIN 3-RELATED"/>
    <property type="match status" value="1"/>
</dbReference>
<evidence type="ECO:0000259" key="5">
    <source>
        <dbReference type="PROSITE" id="PS51747"/>
    </source>
</evidence>
<gene>
    <name evidence="6" type="ORF">GcM1_206040</name>
</gene>
<dbReference type="InterPro" id="IPR002125">
    <property type="entry name" value="CMP_dCMP_dom"/>
</dbReference>
<name>A0A420IWU2_9PEZI</name>
<keyword evidence="1" id="KW-0819">tRNA processing</keyword>
<reference evidence="6 7" key="1">
    <citation type="journal article" date="2018" name="BMC Genomics">
        <title>Comparative genome analyses reveal sequence features reflecting distinct modes of host-adaptation between dicot and monocot powdery mildew.</title>
        <authorList>
            <person name="Wu Y."/>
            <person name="Ma X."/>
            <person name="Pan Z."/>
            <person name="Kale S.D."/>
            <person name="Song Y."/>
            <person name="King H."/>
            <person name="Zhang Q."/>
            <person name="Presley C."/>
            <person name="Deng X."/>
            <person name="Wei C.I."/>
            <person name="Xiao S."/>
        </authorList>
    </citation>
    <scope>NUCLEOTIDE SEQUENCE [LARGE SCALE GENOMIC DNA]</scope>
    <source>
        <strain evidence="6">UMSG1</strain>
    </source>
</reference>
<dbReference type="AlphaFoldDB" id="A0A420IWU2"/>
<evidence type="ECO:0000256" key="4">
    <source>
        <dbReference type="SAM" id="Phobius"/>
    </source>
</evidence>
<keyword evidence="4" id="KW-0812">Transmembrane</keyword>
<accession>A0A420IWU2</accession>
<dbReference type="GO" id="GO:0005737">
    <property type="term" value="C:cytoplasm"/>
    <property type="evidence" value="ECO:0007669"/>
    <property type="project" value="TreeGrafter"/>
</dbReference>
<keyword evidence="4" id="KW-0472">Membrane</keyword>
<evidence type="ECO:0000256" key="2">
    <source>
        <dbReference type="ARBA" id="ARBA00038160"/>
    </source>
</evidence>
<dbReference type="GO" id="GO:0008033">
    <property type="term" value="P:tRNA processing"/>
    <property type="evidence" value="ECO:0007669"/>
    <property type="project" value="UniProtKB-KW"/>
</dbReference>
<evidence type="ECO:0000256" key="1">
    <source>
        <dbReference type="ARBA" id="ARBA00022694"/>
    </source>
</evidence>
<comment type="similarity">
    <text evidence="2">Belongs to the cytidine and deoxycytidylate deaminase family. ADAT3 subfamily.</text>
</comment>
<dbReference type="GO" id="GO:0005634">
    <property type="term" value="C:nucleus"/>
    <property type="evidence" value="ECO:0007669"/>
    <property type="project" value="TreeGrafter"/>
</dbReference>
<comment type="caution">
    <text evidence="6">The sequence shown here is derived from an EMBL/GenBank/DDBJ whole genome shotgun (WGS) entry which is preliminary data.</text>
</comment>
<feature type="region of interest" description="Disordered" evidence="3">
    <location>
        <begin position="124"/>
        <end position="150"/>
    </location>
</feature>
<organism evidence="6 7">
    <name type="scientific">Golovinomyces cichoracearum</name>
    <dbReference type="NCBI Taxonomy" id="62708"/>
    <lineage>
        <taxon>Eukaryota</taxon>
        <taxon>Fungi</taxon>
        <taxon>Dikarya</taxon>
        <taxon>Ascomycota</taxon>
        <taxon>Pezizomycotina</taxon>
        <taxon>Leotiomycetes</taxon>
        <taxon>Erysiphales</taxon>
        <taxon>Erysiphaceae</taxon>
        <taxon>Golovinomyces</taxon>
    </lineage>
</organism>
<feature type="domain" description="CMP/dCMP-type deaminase" evidence="5">
    <location>
        <begin position="364"/>
        <end position="484"/>
    </location>
</feature>
<evidence type="ECO:0000313" key="7">
    <source>
        <dbReference type="Proteomes" id="UP000285326"/>
    </source>
</evidence>
<dbReference type="SUPFAM" id="SSF53927">
    <property type="entry name" value="Cytidine deaminase-like"/>
    <property type="match status" value="1"/>
</dbReference>
<dbReference type="EMBL" id="MCBS01020634">
    <property type="protein sequence ID" value="RKF79017.1"/>
    <property type="molecule type" value="Genomic_DNA"/>
</dbReference>
<dbReference type="PANTHER" id="PTHR11079">
    <property type="entry name" value="CYTOSINE DEAMINASE FAMILY MEMBER"/>
    <property type="match status" value="1"/>
</dbReference>
<feature type="transmembrane region" description="Helical" evidence="4">
    <location>
        <begin position="24"/>
        <end position="42"/>
    </location>
</feature>
<proteinExistence type="inferred from homology"/>
<dbReference type="PROSITE" id="PS51747">
    <property type="entry name" value="CYT_DCMP_DEAMINASES_2"/>
    <property type="match status" value="1"/>
</dbReference>
<protein>
    <submittedName>
        <fullName evidence="6">Putative cytidine deaminase-like protein</fullName>
    </submittedName>
</protein>
<feature type="region of interest" description="Disordered" evidence="3">
    <location>
        <begin position="362"/>
        <end position="387"/>
    </location>
</feature>
<sequence>MSENYIDTLIPLKTRLEVTARDQVIDVWVVVFVVSIFGIYLAHRNTSVVHEKYFCLESVGISKNNRFSLWFRNSAGRKIGWSPFLIRSNFPEDRSNLQHLRRFAKFKELPESVRTLYSKASNKDQKVQDLKSSNPSKLLKNPQDEHSKTTLSLTEYSNGAVSNSSQKFSLVDEQHLLLVVCPIDLISQESLVVMLSSVDATRSPIIFPTSVPLLAPTSSAQAKRWTESHWPTIYKKNNPFGPHPSIVSRAQAEIVPEVNKWMELAWRLARESSESNRGESIGVVVVERKNGTGKVISTAGDARWLDWAGYRVGKGNPAAHAVMRAIAKIAVIVRHRDLEKREKSKTSYDSLQHPQYMSTLEQSRNITPLEHSPNLDKEESSTEYNRNTQVTEKVVEQDTDVLKSFSNENSCIFYENHVSETESQFDDPSANEIGYLCQDLEIYCTHEPCVMCSMAMVHSRFRRVVFEVRMPHTGGLTADGMLGYGLFWRKELNWTMLAWQRQIPTLATTSPNAEAATNRLEDPDLEA</sequence>
<dbReference type="GO" id="GO:0052717">
    <property type="term" value="F:tRNA-specific adenosine-34 deaminase activity"/>
    <property type="evidence" value="ECO:0007669"/>
    <property type="project" value="TreeGrafter"/>
</dbReference>
<keyword evidence="4" id="KW-1133">Transmembrane helix</keyword>
<dbReference type="Gene3D" id="3.40.140.10">
    <property type="entry name" value="Cytidine Deaminase, domain 2"/>
    <property type="match status" value="1"/>
</dbReference>
<dbReference type="Pfam" id="PF00383">
    <property type="entry name" value="dCMP_cyt_deam_1"/>
    <property type="match status" value="1"/>
</dbReference>
<evidence type="ECO:0000256" key="3">
    <source>
        <dbReference type="SAM" id="MobiDB-lite"/>
    </source>
</evidence>